<name>A0ABQ3C437_9FLAO</name>
<proteinExistence type="predicted"/>
<feature type="domain" description="HTH araC/xylS-type" evidence="4">
    <location>
        <begin position="140"/>
        <end position="238"/>
    </location>
</feature>
<protein>
    <submittedName>
        <fullName evidence="5">AraC family transcriptional regulator</fullName>
    </submittedName>
</protein>
<dbReference type="PANTHER" id="PTHR11019">
    <property type="entry name" value="HTH-TYPE TRANSCRIPTIONAL REGULATOR NIMR"/>
    <property type="match status" value="1"/>
</dbReference>
<evidence type="ECO:0000256" key="3">
    <source>
        <dbReference type="ARBA" id="ARBA00023163"/>
    </source>
</evidence>
<dbReference type="Proteomes" id="UP000615593">
    <property type="component" value="Unassembled WGS sequence"/>
</dbReference>
<dbReference type="EMBL" id="BMWY01000010">
    <property type="protein sequence ID" value="GGZ64387.1"/>
    <property type="molecule type" value="Genomic_DNA"/>
</dbReference>
<dbReference type="InterPro" id="IPR003313">
    <property type="entry name" value="AraC-bd"/>
</dbReference>
<dbReference type="Gene3D" id="2.60.120.10">
    <property type="entry name" value="Jelly Rolls"/>
    <property type="match status" value="1"/>
</dbReference>
<dbReference type="PROSITE" id="PS01124">
    <property type="entry name" value="HTH_ARAC_FAMILY_2"/>
    <property type="match status" value="1"/>
</dbReference>
<dbReference type="InterPro" id="IPR009057">
    <property type="entry name" value="Homeodomain-like_sf"/>
</dbReference>
<dbReference type="SUPFAM" id="SSF46689">
    <property type="entry name" value="Homeodomain-like"/>
    <property type="match status" value="2"/>
</dbReference>
<keyword evidence="2" id="KW-0238">DNA-binding</keyword>
<evidence type="ECO:0000313" key="6">
    <source>
        <dbReference type="Proteomes" id="UP000615593"/>
    </source>
</evidence>
<sequence length="247" mass="28666">MGEVSIESHSHQKAQFLYTEGGLVYVKNELEEFYLPARHFMWIPPGVEHAIFPSSPKVVMRNLYFPVQKNDKAFYFQPGIYPVNDMLLQLLLFTESWNGDILPQDQEKFPIAVAFKVLLPQISNTPVLLNLPVARDERLKRVTHLLRKDLSKNRSIAEIAQQFSISERTLHRLFKKDMNISFIRYYTLLRIFTAIEYIIEGKYTIAEIALMVGYASLPSFSNTFTKIVGKRPTEYYKSNYISSLSKV</sequence>
<dbReference type="Gene3D" id="1.10.10.60">
    <property type="entry name" value="Homeodomain-like"/>
    <property type="match status" value="1"/>
</dbReference>
<gene>
    <name evidence="5" type="ORF">GCM10008088_27340</name>
</gene>
<evidence type="ECO:0000256" key="1">
    <source>
        <dbReference type="ARBA" id="ARBA00023015"/>
    </source>
</evidence>
<evidence type="ECO:0000259" key="4">
    <source>
        <dbReference type="PROSITE" id="PS01124"/>
    </source>
</evidence>
<keyword evidence="1" id="KW-0805">Transcription regulation</keyword>
<accession>A0ABQ3C437</accession>
<keyword evidence="3" id="KW-0804">Transcription</keyword>
<organism evidence="5 6">
    <name type="scientific">Mesonia mobilis</name>
    <dbReference type="NCBI Taxonomy" id="369791"/>
    <lineage>
        <taxon>Bacteria</taxon>
        <taxon>Pseudomonadati</taxon>
        <taxon>Bacteroidota</taxon>
        <taxon>Flavobacteriia</taxon>
        <taxon>Flavobacteriales</taxon>
        <taxon>Flavobacteriaceae</taxon>
        <taxon>Mesonia</taxon>
    </lineage>
</organism>
<dbReference type="PANTHER" id="PTHR11019:SF199">
    <property type="entry name" value="HTH-TYPE TRANSCRIPTIONAL REGULATOR NIMR"/>
    <property type="match status" value="1"/>
</dbReference>
<dbReference type="SMART" id="SM00342">
    <property type="entry name" value="HTH_ARAC"/>
    <property type="match status" value="1"/>
</dbReference>
<dbReference type="Pfam" id="PF02311">
    <property type="entry name" value="AraC_binding"/>
    <property type="match status" value="1"/>
</dbReference>
<reference evidence="6" key="1">
    <citation type="journal article" date="2019" name="Int. J. Syst. Evol. Microbiol.">
        <title>The Global Catalogue of Microorganisms (GCM) 10K type strain sequencing project: providing services to taxonomists for standard genome sequencing and annotation.</title>
        <authorList>
            <consortium name="The Broad Institute Genomics Platform"/>
            <consortium name="The Broad Institute Genome Sequencing Center for Infectious Disease"/>
            <person name="Wu L."/>
            <person name="Ma J."/>
        </authorList>
    </citation>
    <scope>NUCLEOTIDE SEQUENCE [LARGE SCALE GENOMIC DNA]</scope>
    <source>
        <strain evidence="6">KCTC 12708</strain>
    </source>
</reference>
<dbReference type="Pfam" id="PF12833">
    <property type="entry name" value="HTH_18"/>
    <property type="match status" value="1"/>
</dbReference>
<dbReference type="InterPro" id="IPR014710">
    <property type="entry name" value="RmlC-like_jellyroll"/>
</dbReference>
<comment type="caution">
    <text evidence="5">The sequence shown here is derived from an EMBL/GenBank/DDBJ whole genome shotgun (WGS) entry which is preliminary data.</text>
</comment>
<dbReference type="InterPro" id="IPR011051">
    <property type="entry name" value="RmlC_Cupin_sf"/>
</dbReference>
<dbReference type="SUPFAM" id="SSF51182">
    <property type="entry name" value="RmlC-like cupins"/>
    <property type="match status" value="1"/>
</dbReference>
<evidence type="ECO:0000256" key="2">
    <source>
        <dbReference type="ARBA" id="ARBA00023125"/>
    </source>
</evidence>
<evidence type="ECO:0000313" key="5">
    <source>
        <dbReference type="EMBL" id="GGZ64387.1"/>
    </source>
</evidence>
<dbReference type="InterPro" id="IPR018060">
    <property type="entry name" value="HTH_AraC"/>
</dbReference>
<keyword evidence="6" id="KW-1185">Reference proteome</keyword>